<dbReference type="EMBL" id="VDGH01000006">
    <property type="protein sequence ID" value="TQR13043.1"/>
    <property type="molecule type" value="Genomic_DNA"/>
</dbReference>
<sequence length="89" mass="10159">MKINWKVRFKNKIWITGFVAQLLILTELLLIGAHAAGLTDFHVTEEMKDWIFAFVNVVFGLFATLGIIQDPTTSNFADSNRAMKYIKPK</sequence>
<keyword evidence="1" id="KW-1133">Transmembrane helix</keyword>
<keyword evidence="1" id="KW-0812">Transmembrane</keyword>
<name>A0A544T6G8_9BACI</name>
<accession>A0A544T6G8</accession>
<evidence type="ECO:0000256" key="1">
    <source>
        <dbReference type="SAM" id="Phobius"/>
    </source>
</evidence>
<keyword evidence="1" id="KW-0472">Membrane</keyword>
<dbReference type="Proteomes" id="UP000317316">
    <property type="component" value="Unassembled WGS sequence"/>
</dbReference>
<dbReference type="InterPro" id="IPR006485">
    <property type="entry name" value="Phage-like_holin"/>
</dbReference>
<keyword evidence="3" id="KW-1185">Reference proteome</keyword>
<dbReference type="OrthoDB" id="3176072at2"/>
<feature type="transmembrane region" description="Helical" evidence="1">
    <location>
        <begin position="51"/>
        <end position="68"/>
    </location>
</feature>
<evidence type="ECO:0000313" key="3">
    <source>
        <dbReference type="Proteomes" id="UP000317316"/>
    </source>
</evidence>
<organism evidence="2 3">
    <name type="scientific">Psychrobacillus lasiicapitis</name>
    <dbReference type="NCBI Taxonomy" id="1636719"/>
    <lineage>
        <taxon>Bacteria</taxon>
        <taxon>Bacillati</taxon>
        <taxon>Bacillota</taxon>
        <taxon>Bacilli</taxon>
        <taxon>Bacillales</taxon>
        <taxon>Bacillaceae</taxon>
        <taxon>Psychrobacillus</taxon>
    </lineage>
</organism>
<reference evidence="2 3" key="1">
    <citation type="submission" date="2019-05" db="EMBL/GenBank/DDBJ databases">
        <title>Psychrobacillus vulpis sp. nov., a new species isolated from feces of a red fox that inhabits in The Tablas de Daimiel Natural Park, Albacete, Spain.</title>
        <authorList>
            <person name="Rodriguez M."/>
            <person name="Reina J.C."/>
            <person name="Bejar V."/>
            <person name="Llamas I."/>
        </authorList>
    </citation>
    <scope>NUCLEOTIDE SEQUENCE [LARGE SCALE GENOMIC DNA]</scope>
    <source>
        <strain evidence="2 3">NEAU-3TGS17</strain>
    </source>
</reference>
<dbReference type="RefSeq" id="WP_142538925.1">
    <property type="nucleotide sequence ID" value="NZ_BMIE01000004.1"/>
</dbReference>
<dbReference type="AlphaFoldDB" id="A0A544T6G8"/>
<gene>
    <name evidence="2" type="ORF">FG382_10935</name>
</gene>
<comment type="caution">
    <text evidence="2">The sequence shown here is derived from an EMBL/GenBank/DDBJ whole genome shotgun (WGS) entry which is preliminary data.</text>
</comment>
<protein>
    <submittedName>
        <fullName evidence="2">Phage holin</fullName>
    </submittedName>
</protein>
<proteinExistence type="predicted"/>
<evidence type="ECO:0000313" key="2">
    <source>
        <dbReference type="EMBL" id="TQR13043.1"/>
    </source>
</evidence>
<dbReference type="Pfam" id="PF04531">
    <property type="entry name" value="Phage_holin_1"/>
    <property type="match status" value="1"/>
</dbReference>
<dbReference type="NCBIfam" id="TIGR01598">
    <property type="entry name" value="holin_phiLC3"/>
    <property type="match status" value="1"/>
</dbReference>